<organism evidence="3 4">
    <name type="scientific">Nocardioides panacisoli</name>
    <dbReference type="NCBI Taxonomy" id="627624"/>
    <lineage>
        <taxon>Bacteria</taxon>
        <taxon>Bacillati</taxon>
        <taxon>Actinomycetota</taxon>
        <taxon>Actinomycetes</taxon>
        <taxon>Propionibacteriales</taxon>
        <taxon>Nocardioidaceae</taxon>
        <taxon>Nocardioides</taxon>
    </lineage>
</organism>
<keyword evidence="2" id="KW-1133">Transmembrane helix</keyword>
<dbReference type="Proteomes" id="UP001501821">
    <property type="component" value="Unassembled WGS sequence"/>
</dbReference>
<keyword evidence="2" id="KW-0812">Transmembrane</keyword>
<proteinExistence type="predicted"/>
<feature type="transmembrane region" description="Helical" evidence="2">
    <location>
        <begin position="526"/>
        <end position="548"/>
    </location>
</feature>
<feature type="compositionally biased region" description="Basic and acidic residues" evidence="1">
    <location>
        <begin position="64"/>
        <end position="77"/>
    </location>
</feature>
<feature type="transmembrane region" description="Helical" evidence="2">
    <location>
        <begin position="583"/>
        <end position="603"/>
    </location>
</feature>
<evidence type="ECO:0000313" key="4">
    <source>
        <dbReference type="Proteomes" id="UP001501821"/>
    </source>
</evidence>
<dbReference type="RefSeq" id="WP_344772005.1">
    <property type="nucleotide sequence ID" value="NZ_BAABAH010000001.1"/>
</dbReference>
<keyword evidence="4" id="KW-1185">Reference proteome</keyword>
<evidence type="ECO:0000256" key="1">
    <source>
        <dbReference type="SAM" id="MobiDB-lite"/>
    </source>
</evidence>
<feature type="region of interest" description="Disordered" evidence="1">
    <location>
        <begin position="37"/>
        <end position="77"/>
    </location>
</feature>
<protein>
    <recommendedName>
        <fullName evidence="5">Zinc ribbon domain-containing protein</fullName>
    </recommendedName>
</protein>
<name>A0ABP7HVG7_9ACTN</name>
<feature type="transmembrane region" description="Helical" evidence="2">
    <location>
        <begin position="642"/>
        <end position="661"/>
    </location>
</feature>
<reference evidence="4" key="1">
    <citation type="journal article" date="2019" name="Int. J. Syst. Evol. Microbiol.">
        <title>The Global Catalogue of Microorganisms (GCM) 10K type strain sequencing project: providing services to taxonomists for standard genome sequencing and annotation.</title>
        <authorList>
            <consortium name="The Broad Institute Genomics Platform"/>
            <consortium name="The Broad Institute Genome Sequencing Center for Infectious Disease"/>
            <person name="Wu L."/>
            <person name="Ma J."/>
        </authorList>
    </citation>
    <scope>NUCLEOTIDE SEQUENCE [LARGE SCALE GENOMIC DNA]</scope>
    <source>
        <strain evidence="4">JCM 16953</strain>
    </source>
</reference>
<accession>A0ABP7HVG7</accession>
<feature type="transmembrane region" description="Helical" evidence="2">
    <location>
        <begin position="610"/>
        <end position="630"/>
    </location>
</feature>
<evidence type="ECO:0008006" key="5">
    <source>
        <dbReference type="Google" id="ProtNLM"/>
    </source>
</evidence>
<sequence>MTEQRICKTCGTPADGSAAFCSVCDTYLGWSVNASAPEARQPDAAPRGRVGVPGGAGGAPPQEPDPRVAQQREARPDRVVVPVASVKQAEVTLTAAAPATFEVDVKNDSTIVDSYTIQAADPPPWLTVTHGEANLLPGVLRTVQVTFAITPGVLAVAQRVTVPLFVRSGVDATRATPLSIVVDVPRSGPAATLVARPNLIRLVDSDRGSLHVQLDNRAANFARQYVLTATDPEGVVRVEFVPAAVDVPAGGSAEAEVRFAAPPPPPGKDLARQLTLTATDSEGQVGVAVTVEQSTSPPPESLPARIRLEPAEIAMADRTTAELNVVLDNRGGHEAVKFNLSGRDPGNQVGFRFEHARVAVREGSLGYVGLVVQTAPIARGESDSRPFSVVATTDDGREIEAAGSLELSAHPDPITTARLYIQPEHLVVKGRKGKYAVDVDNRQGGEPLQVRLSGSDEFGRARITFQPELLAVPPGQVGRSIAAIDHPRPDGGSSSTRQVQVAATSLTGSVDGRATFTQQTNSYRKLWAVLLVLLGATLLAVAAIGWAANPPVDGVTGAVDRLTSVGSASDVQAADVVSVTTTVFLGLVLFSIAMMLLGLIGAGRLVRVSAIFAALWTGAVVATHPVATFFTDDPLGSVPAGLGLAFALPGAVLAFIGGILLKP</sequence>
<comment type="caution">
    <text evidence="3">The sequence shown here is derived from an EMBL/GenBank/DDBJ whole genome shotgun (WGS) entry which is preliminary data.</text>
</comment>
<evidence type="ECO:0000256" key="2">
    <source>
        <dbReference type="SAM" id="Phobius"/>
    </source>
</evidence>
<gene>
    <name evidence="3" type="ORF">GCM10022242_03060</name>
</gene>
<dbReference type="EMBL" id="BAABAH010000001">
    <property type="protein sequence ID" value="GAA3803367.1"/>
    <property type="molecule type" value="Genomic_DNA"/>
</dbReference>
<keyword evidence="2" id="KW-0472">Membrane</keyword>
<evidence type="ECO:0000313" key="3">
    <source>
        <dbReference type="EMBL" id="GAA3803367.1"/>
    </source>
</evidence>